<dbReference type="InterPro" id="IPR001611">
    <property type="entry name" value="Leu-rich_rpt"/>
</dbReference>
<evidence type="ECO:0000256" key="6">
    <source>
        <dbReference type="ARBA" id="ARBA00023069"/>
    </source>
</evidence>
<evidence type="ECO:0000256" key="4">
    <source>
        <dbReference type="ARBA" id="ARBA00022614"/>
    </source>
</evidence>
<organism evidence="10 11">
    <name type="scientific">Strigamia maritima</name>
    <name type="common">European centipede</name>
    <name type="synonym">Geophilus maritimus</name>
    <dbReference type="NCBI Taxonomy" id="126957"/>
    <lineage>
        <taxon>Eukaryota</taxon>
        <taxon>Metazoa</taxon>
        <taxon>Ecdysozoa</taxon>
        <taxon>Arthropoda</taxon>
        <taxon>Myriapoda</taxon>
        <taxon>Chilopoda</taxon>
        <taxon>Pleurostigmophora</taxon>
        <taxon>Geophilomorpha</taxon>
        <taxon>Linotaeniidae</taxon>
        <taxon>Strigamia</taxon>
    </lineage>
</organism>
<dbReference type="Pfam" id="PF14580">
    <property type="entry name" value="LRR_9"/>
    <property type="match status" value="1"/>
</dbReference>
<dbReference type="Gene3D" id="3.40.50.300">
    <property type="entry name" value="P-loop containing nucleotide triphosphate hydrolases"/>
    <property type="match status" value="1"/>
</dbReference>
<evidence type="ECO:0000313" key="11">
    <source>
        <dbReference type="Proteomes" id="UP000014500"/>
    </source>
</evidence>
<name>T1IT39_STRMM</name>
<comment type="subcellular location">
    <subcellularLocation>
        <location evidence="2">Cell projection</location>
        <location evidence="2">Cilium</location>
    </subcellularLocation>
</comment>
<accession>T1IT39</accession>
<dbReference type="InterPro" id="IPR027417">
    <property type="entry name" value="P-loop_NTPase"/>
</dbReference>
<evidence type="ECO:0000256" key="8">
    <source>
        <dbReference type="ARBA" id="ARBA00024433"/>
    </source>
</evidence>
<sequence length="500" mass="57501">MAEDVSTYDSKFRRKSMYYPVKELTRKTIEDRLDFLSLSVSNKLVFVELDLSGLKLTNIDALAGYVHLQVLKLAHNSLTSLSVLSSLTNLIYLDVPHNRNHKLFDFSPPNNLREANYNHNVLAAIPVLTSYFTLTKLQLEYNNIRKISYGLLYCKQLTYLSLTGNNIRIIDNLQNLPLRVLLLAANDIQAISNLETLVHLEVLDLSRNAIKKLSGLQGHYYLTSLDMSENQIKSISEFQVLGKLPTLRSLSMQENPVCENTLYRNLIMATQPSLLLLDGRRLSVSEKVKAITYILPQRDIVSVRDRFVNSVYTFLQPLKIRPSTSGDRLLQYPFLILLGPLGSFKVPLINRLIEEFPGFWKKAKSYTTRSVRPNEAKGYHFTTLRQFEQLQQSGELIQTAQLYGQHYGLSWESIDQIAKDGYYPIAAMELEAILSLQLTHFRLYLIVAIPHDINIHRTRLETVLGLNEEIVQETLERRNLYFDYYNVDSGLFDMYINTGY</sequence>
<reference evidence="10" key="2">
    <citation type="submission" date="2015-02" db="UniProtKB">
        <authorList>
            <consortium name="EnsemblMetazoa"/>
        </authorList>
    </citation>
    <scope>IDENTIFICATION</scope>
</reference>
<dbReference type="Gene3D" id="3.80.10.10">
    <property type="entry name" value="Ribonuclease Inhibitor"/>
    <property type="match status" value="2"/>
</dbReference>
<dbReference type="SUPFAM" id="SSF52540">
    <property type="entry name" value="P-loop containing nucleoside triphosphate hydrolases"/>
    <property type="match status" value="1"/>
</dbReference>
<dbReference type="InterPro" id="IPR050576">
    <property type="entry name" value="Cilia_flagella_integrity"/>
</dbReference>
<dbReference type="PANTHER" id="PTHR45973:SF9">
    <property type="entry name" value="LEUCINE-RICH REPEAT-CONTAINING PROTEIN 46"/>
    <property type="match status" value="1"/>
</dbReference>
<dbReference type="SUPFAM" id="SSF52058">
    <property type="entry name" value="L domain-like"/>
    <property type="match status" value="1"/>
</dbReference>
<feature type="domain" description="Guanylate kinase-like" evidence="9">
    <location>
        <begin position="332"/>
        <end position="500"/>
    </location>
</feature>
<evidence type="ECO:0000256" key="1">
    <source>
        <dbReference type="ARBA" id="ARBA00003843"/>
    </source>
</evidence>
<protein>
    <recommendedName>
        <fullName evidence="8">Dynein axonemal assembly factor 1 homolog</fullName>
    </recommendedName>
</protein>
<evidence type="ECO:0000256" key="7">
    <source>
        <dbReference type="ARBA" id="ARBA00023273"/>
    </source>
</evidence>
<evidence type="ECO:0000259" key="9">
    <source>
        <dbReference type="PROSITE" id="PS50052"/>
    </source>
</evidence>
<dbReference type="SMART" id="SM00365">
    <property type="entry name" value="LRR_SD22"/>
    <property type="match status" value="6"/>
</dbReference>
<keyword evidence="7" id="KW-0966">Cell projection</keyword>
<dbReference type="Proteomes" id="UP000014500">
    <property type="component" value="Unassembled WGS sequence"/>
</dbReference>
<dbReference type="OMA" id="CNQISEM"/>
<dbReference type="PANTHER" id="PTHR45973">
    <property type="entry name" value="PROTEIN PHOSPHATASE 1 REGULATORY SUBUNIT SDS22-RELATED"/>
    <property type="match status" value="1"/>
</dbReference>
<evidence type="ECO:0000256" key="2">
    <source>
        <dbReference type="ARBA" id="ARBA00004138"/>
    </source>
</evidence>
<dbReference type="PROSITE" id="PS51450">
    <property type="entry name" value="LRR"/>
    <property type="match status" value="5"/>
</dbReference>
<keyword evidence="6" id="KW-0969">Cilium</keyword>
<dbReference type="InterPro" id="IPR032675">
    <property type="entry name" value="LRR_dom_sf"/>
</dbReference>
<dbReference type="PhylomeDB" id="T1IT39"/>
<dbReference type="SMART" id="SM00072">
    <property type="entry name" value="GuKc"/>
    <property type="match status" value="1"/>
</dbReference>
<keyword evidence="4" id="KW-0433">Leucine-rich repeat</keyword>
<dbReference type="eggNOG" id="KOG0531">
    <property type="taxonomic scope" value="Eukaryota"/>
</dbReference>
<dbReference type="STRING" id="126957.T1IT39"/>
<dbReference type="PROSITE" id="PS50052">
    <property type="entry name" value="GUANYLATE_KINASE_2"/>
    <property type="match status" value="1"/>
</dbReference>
<dbReference type="Pfam" id="PF00625">
    <property type="entry name" value="Guanylate_kin"/>
    <property type="match status" value="1"/>
</dbReference>
<dbReference type="InterPro" id="IPR008145">
    <property type="entry name" value="GK/Ca_channel_bsu"/>
</dbReference>
<dbReference type="AlphaFoldDB" id="T1IT39"/>
<proteinExistence type="inferred from homology"/>
<dbReference type="HOGENOM" id="CLU_019293_1_0_1"/>
<evidence type="ECO:0000256" key="5">
    <source>
        <dbReference type="ARBA" id="ARBA00022737"/>
    </source>
</evidence>
<comment type="similarity">
    <text evidence="3">Belongs to the DNAAF1 family.</text>
</comment>
<keyword evidence="11" id="KW-1185">Reference proteome</keyword>
<evidence type="ECO:0000256" key="3">
    <source>
        <dbReference type="ARBA" id="ARBA00006453"/>
    </source>
</evidence>
<dbReference type="EnsemblMetazoa" id="SMAR004283-RA">
    <property type="protein sequence ID" value="SMAR004283-PA"/>
    <property type="gene ID" value="SMAR004283"/>
</dbReference>
<dbReference type="InterPro" id="IPR008144">
    <property type="entry name" value="Guanylate_kin-like_dom"/>
</dbReference>
<reference evidence="11" key="1">
    <citation type="submission" date="2011-05" db="EMBL/GenBank/DDBJ databases">
        <authorList>
            <person name="Richards S.R."/>
            <person name="Qu J."/>
            <person name="Jiang H."/>
            <person name="Jhangiani S.N."/>
            <person name="Agravi P."/>
            <person name="Goodspeed R."/>
            <person name="Gross S."/>
            <person name="Mandapat C."/>
            <person name="Jackson L."/>
            <person name="Mathew T."/>
            <person name="Pu L."/>
            <person name="Thornton R."/>
            <person name="Saada N."/>
            <person name="Wilczek-Boney K.B."/>
            <person name="Lee S."/>
            <person name="Kovar C."/>
            <person name="Wu Y."/>
            <person name="Scherer S.E."/>
            <person name="Worley K.C."/>
            <person name="Muzny D.M."/>
            <person name="Gibbs R."/>
        </authorList>
    </citation>
    <scope>NUCLEOTIDE SEQUENCE</scope>
    <source>
        <strain evidence="11">Brora</strain>
    </source>
</reference>
<evidence type="ECO:0000313" key="10">
    <source>
        <dbReference type="EnsemblMetazoa" id="SMAR004283-PA"/>
    </source>
</evidence>
<keyword evidence="5" id="KW-0677">Repeat</keyword>
<comment type="function">
    <text evidence="1">Cilium-specific protein required for cilia structures.</text>
</comment>
<dbReference type="EMBL" id="AFFK01019071">
    <property type="status" value="NOT_ANNOTATED_CDS"/>
    <property type="molecule type" value="Genomic_DNA"/>
</dbReference>